<dbReference type="PANTHER" id="PTHR14089">
    <property type="entry name" value="PRE-MRNA-SPLICING FACTOR RBM22"/>
    <property type="match status" value="1"/>
</dbReference>
<dbReference type="PROSITE" id="PS50102">
    <property type="entry name" value="RRM"/>
    <property type="match status" value="1"/>
</dbReference>
<dbReference type="InterPro" id="IPR034356">
    <property type="entry name" value="Slt11_RRM"/>
</dbReference>
<reference evidence="13 14" key="1">
    <citation type="journal article" date="2016" name="Proc. Natl. Acad. Sci. U.S.A.">
        <title>Comparative genomics of biotechnologically important yeasts.</title>
        <authorList>
            <person name="Riley R."/>
            <person name="Haridas S."/>
            <person name="Wolfe K.H."/>
            <person name="Lopes M.R."/>
            <person name="Hittinger C.T."/>
            <person name="Goeker M."/>
            <person name="Salamov A.A."/>
            <person name="Wisecaver J.H."/>
            <person name="Long T.M."/>
            <person name="Calvey C.H."/>
            <person name="Aerts A.L."/>
            <person name="Barry K.W."/>
            <person name="Choi C."/>
            <person name="Clum A."/>
            <person name="Coughlan A.Y."/>
            <person name="Deshpande S."/>
            <person name="Douglass A.P."/>
            <person name="Hanson S.J."/>
            <person name="Klenk H.-P."/>
            <person name="LaButti K.M."/>
            <person name="Lapidus A."/>
            <person name="Lindquist E.A."/>
            <person name="Lipzen A.M."/>
            <person name="Meier-Kolthoff J.P."/>
            <person name="Ohm R.A."/>
            <person name="Otillar R.P."/>
            <person name="Pangilinan J.L."/>
            <person name="Peng Y."/>
            <person name="Rokas A."/>
            <person name="Rosa C.A."/>
            <person name="Scheuner C."/>
            <person name="Sibirny A.A."/>
            <person name="Slot J.C."/>
            <person name="Stielow J.B."/>
            <person name="Sun H."/>
            <person name="Kurtzman C.P."/>
            <person name="Blackwell M."/>
            <person name="Grigoriev I.V."/>
            <person name="Jeffries T.W."/>
        </authorList>
    </citation>
    <scope>NUCLEOTIDE SEQUENCE [LARGE SCALE GENOMIC DNA]</scope>
    <source>
        <strain evidence="13 14">NRRL Y-11557</strain>
    </source>
</reference>
<dbReference type="GO" id="GO:0071014">
    <property type="term" value="C:post-mRNA release spliceosomal complex"/>
    <property type="evidence" value="ECO:0007669"/>
    <property type="project" value="EnsemblFungi"/>
</dbReference>
<keyword evidence="14" id="KW-1185">Reference proteome</keyword>
<keyword evidence="4" id="KW-0507">mRNA processing</keyword>
<comment type="subcellular location">
    <subcellularLocation>
        <location evidence="1">Nucleus</location>
    </subcellularLocation>
</comment>
<protein>
    <recommendedName>
        <fullName evidence="3">Pre-mRNA-splicing factor SLT11</fullName>
    </recommendedName>
</protein>
<comment type="function">
    <text evidence="9">Involved in pre-mRNA splicing. Facilitates the cooperative formation of U2/U6 helix II in association with stem II in the spliceosome. Binds to RNA.</text>
</comment>
<dbReference type="InterPro" id="IPR012677">
    <property type="entry name" value="Nucleotide-bd_a/b_plait_sf"/>
</dbReference>
<dbReference type="STRING" id="675824.A0A1E3QEJ5"/>
<dbReference type="Pfam" id="PF21369">
    <property type="entry name" value="STL11_N"/>
    <property type="match status" value="1"/>
</dbReference>
<evidence type="ECO:0000256" key="2">
    <source>
        <dbReference type="ARBA" id="ARBA00007781"/>
    </source>
</evidence>
<evidence type="ECO:0000259" key="12">
    <source>
        <dbReference type="PROSITE" id="PS50102"/>
    </source>
</evidence>
<dbReference type="PANTHER" id="PTHR14089:SF6">
    <property type="entry name" value="PRE-MRNA-SPLICING FACTOR RBM22"/>
    <property type="match status" value="1"/>
</dbReference>
<keyword evidence="8" id="KW-0539">Nucleus</keyword>
<comment type="similarity">
    <text evidence="2">Belongs to the SLT11 family.</text>
</comment>
<evidence type="ECO:0000256" key="9">
    <source>
        <dbReference type="ARBA" id="ARBA00025609"/>
    </source>
</evidence>
<dbReference type="SMART" id="SM00360">
    <property type="entry name" value="RRM"/>
    <property type="match status" value="1"/>
</dbReference>
<dbReference type="InterPro" id="IPR048995">
    <property type="entry name" value="STL11/RBM22-like_N"/>
</dbReference>
<dbReference type="GO" id="GO:0006397">
    <property type="term" value="P:mRNA processing"/>
    <property type="evidence" value="ECO:0007669"/>
    <property type="project" value="UniProtKB-KW"/>
</dbReference>
<dbReference type="Gene3D" id="3.30.70.330">
    <property type="match status" value="1"/>
</dbReference>
<evidence type="ECO:0000256" key="4">
    <source>
        <dbReference type="ARBA" id="ARBA00022664"/>
    </source>
</evidence>
<feature type="domain" description="RRM" evidence="12">
    <location>
        <begin position="228"/>
        <end position="301"/>
    </location>
</feature>
<evidence type="ECO:0000256" key="1">
    <source>
        <dbReference type="ARBA" id="ARBA00004123"/>
    </source>
</evidence>
<evidence type="ECO:0000256" key="3">
    <source>
        <dbReference type="ARBA" id="ARBA00019060"/>
    </source>
</evidence>
<evidence type="ECO:0000256" key="6">
    <source>
        <dbReference type="ARBA" id="ARBA00022884"/>
    </source>
</evidence>
<dbReference type="GO" id="GO:0017070">
    <property type="term" value="F:U6 snRNA binding"/>
    <property type="evidence" value="ECO:0007669"/>
    <property type="project" value="TreeGrafter"/>
</dbReference>
<dbReference type="InterPro" id="IPR000504">
    <property type="entry name" value="RRM_dom"/>
</dbReference>
<dbReference type="InterPro" id="IPR035979">
    <property type="entry name" value="RBD_domain_sf"/>
</dbReference>
<organism evidence="13 14">
    <name type="scientific">Lipomyces starkeyi NRRL Y-11557</name>
    <dbReference type="NCBI Taxonomy" id="675824"/>
    <lineage>
        <taxon>Eukaryota</taxon>
        <taxon>Fungi</taxon>
        <taxon>Dikarya</taxon>
        <taxon>Ascomycota</taxon>
        <taxon>Saccharomycotina</taxon>
        <taxon>Lipomycetes</taxon>
        <taxon>Lipomycetales</taxon>
        <taxon>Lipomycetaceae</taxon>
        <taxon>Lipomyces</taxon>
    </lineage>
</organism>
<dbReference type="GO" id="GO:0000974">
    <property type="term" value="C:Prp19 complex"/>
    <property type="evidence" value="ECO:0007669"/>
    <property type="project" value="EnsemblFungi"/>
</dbReference>
<keyword evidence="7" id="KW-0508">mRNA splicing</keyword>
<evidence type="ECO:0000313" key="14">
    <source>
        <dbReference type="Proteomes" id="UP000094385"/>
    </source>
</evidence>
<dbReference type="GO" id="GO:0071007">
    <property type="term" value="C:U2-type catalytic step 2 spliceosome"/>
    <property type="evidence" value="ECO:0007669"/>
    <property type="project" value="TreeGrafter"/>
</dbReference>
<evidence type="ECO:0000256" key="7">
    <source>
        <dbReference type="ARBA" id="ARBA00023187"/>
    </source>
</evidence>
<dbReference type="SUPFAM" id="SSF54928">
    <property type="entry name" value="RNA-binding domain, RBD"/>
    <property type="match status" value="1"/>
</dbReference>
<name>A0A1E3QEJ5_LIPST</name>
<dbReference type="OrthoDB" id="10259600at2759"/>
<proteinExistence type="inferred from homology"/>
<dbReference type="FunFam" id="3.30.70.330:FF:000396">
    <property type="entry name" value="Putative Pre-mRNA-splicing factor slt11"/>
    <property type="match status" value="1"/>
</dbReference>
<evidence type="ECO:0000256" key="11">
    <source>
        <dbReference type="SAM" id="MobiDB-lite"/>
    </source>
</evidence>
<keyword evidence="5" id="KW-0747">Spliceosome</keyword>
<accession>A0A1E3QEJ5</accession>
<evidence type="ECO:0000256" key="5">
    <source>
        <dbReference type="ARBA" id="ARBA00022728"/>
    </source>
</evidence>
<dbReference type="InterPro" id="IPR039171">
    <property type="entry name" value="Cwc2/Slt11"/>
</dbReference>
<feature type="compositionally biased region" description="Polar residues" evidence="11">
    <location>
        <begin position="365"/>
        <end position="375"/>
    </location>
</feature>
<feature type="region of interest" description="Disordered" evidence="11">
    <location>
        <begin position="333"/>
        <end position="375"/>
    </location>
</feature>
<dbReference type="EMBL" id="KV454290">
    <property type="protein sequence ID" value="ODQ75427.1"/>
    <property type="molecule type" value="Genomic_DNA"/>
</dbReference>
<evidence type="ECO:0000256" key="10">
    <source>
        <dbReference type="PROSITE-ProRule" id="PRU00176"/>
    </source>
</evidence>
<dbReference type="GO" id="GO:0008380">
    <property type="term" value="P:RNA splicing"/>
    <property type="evidence" value="ECO:0007669"/>
    <property type="project" value="UniProtKB-KW"/>
</dbReference>
<dbReference type="GO" id="GO:0036002">
    <property type="term" value="F:pre-mRNA binding"/>
    <property type="evidence" value="ECO:0007669"/>
    <property type="project" value="TreeGrafter"/>
</dbReference>
<dbReference type="GO" id="GO:0071006">
    <property type="term" value="C:U2-type catalytic step 1 spliceosome"/>
    <property type="evidence" value="ECO:0007669"/>
    <property type="project" value="TreeGrafter"/>
</dbReference>
<sequence>MPPKADINKSTWEDTDIPSVCERCLGPNPFTRMTRERHGEECKICTRPFTVFRWLPEDSGGRHKKTTICLTCARQKNCCQSCMLDLSFGLPIAIRDAALKMVGATPGAGGSMALTTTEPQNIISKQFVAQNIEERLKEEGEEGQLYENQAQAEEAGKLLLQKLASSQPYYAKSNVEKYADSGQGGKISKMPRGTIVGVSSGKSSVAKLVSKLPSLGKTLTVPKDPKIMSLFLTGIEDDLPEHMLRNYFSQFGPLKSLVCSHRSRCAFVNYNTREAAEAAAAASGTTVVINGCPLRVTWGRPRPIGDEAHSVQNAKLALANKRKIINEARENVKREQFSASGESGDADESTIDLQPKLPPGLAPVTYSSQKPDYEA</sequence>
<evidence type="ECO:0000256" key="8">
    <source>
        <dbReference type="ARBA" id="ARBA00023242"/>
    </source>
</evidence>
<keyword evidence="6 10" id="KW-0694">RNA-binding</keyword>
<dbReference type="Proteomes" id="UP000094385">
    <property type="component" value="Unassembled WGS sequence"/>
</dbReference>
<dbReference type="Pfam" id="PF00076">
    <property type="entry name" value="RRM_1"/>
    <property type="match status" value="1"/>
</dbReference>
<dbReference type="CDD" id="cd12265">
    <property type="entry name" value="RRM_SLT11"/>
    <property type="match status" value="1"/>
</dbReference>
<evidence type="ECO:0000313" key="13">
    <source>
        <dbReference type="EMBL" id="ODQ75427.1"/>
    </source>
</evidence>
<gene>
    <name evidence="13" type="ORF">LIPSTDRAFT_872</name>
</gene>
<dbReference type="AlphaFoldDB" id="A0A1E3QEJ5"/>